<dbReference type="Pfam" id="PF00270">
    <property type="entry name" value="DEAD"/>
    <property type="match status" value="2"/>
</dbReference>
<feature type="domain" description="Helicase C-terminal" evidence="9">
    <location>
        <begin position="788"/>
        <end position="934"/>
    </location>
</feature>
<evidence type="ECO:0000256" key="4">
    <source>
        <dbReference type="ARBA" id="ARBA00022840"/>
    </source>
</evidence>
<feature type="compositionally biased region" description="Polar residues" evidence="7">
    <location>
        <begin position="783"/>
        <end position="793"/>
    </location>
</feature>
<evidence type="ECO:0000256" key="6">
    <source>
        <dbReference type="RuleBase" id="RU365068"/>
    </source>
</evidence>
<comment type="similarity">
    <text evidence="6">Belongs to the DEAD box helicase family.</text>
</comment>
<feature type="compositionally biased region" description="Basic and acidic residues" evidence="7">
    <location>
        <begin position="110"/>
        <end position="128"/>
    </location>
</feature>
<dbReference type="InterPro" id="IPR027417">
    <property type="entry name" value="P-loop_NTPase"/>
</dbReference>
<evidence type="ECO:0000256" key="7">
    <source>
        <dbReference type="SAM" id="MobiDB-lite"/>
    </source>
</evidence>
<reference evidence="10 11" key="1">
    <citation type="journal article" date="2023" name="G3 (Bethesda)">
        <title>A chromosome-level genome assembly of Zasmidium syzygii isolated from banana leaves.</title>
        <authorList>
            <person name="van Westerhoven A.C."/>
            <person name="Mehrabi R."/>
            <person name="Talebi R."/>
            <person name="Steentjes M.B.F."/>
            <person name="Corcolon B."/>
            <person name="Chong P.A."/>
            <person name="Kema G.H.J."/>
            <person name="Seidl M.F."/>
        </authorList>
    </citation>
    <scope>NUCLEOTIDE SEQUENCE [LARGE SCALE GENOMIC DNA]</scope>
    <source>
        <strain evidence="10 11">P124</strain>
    </source>
</reference>
<evidence type="ECO:0000256" key="2">
    <source>
        <dbReference type="ARBA" id="ARBA00022801"/>
    </source>
</evidence>
<feature type="region of interest" description="Disordered" evidence="7">
    <location>
        <begin position="158"/>
        <end position="253"/>
    </location>
</feature>
<feature type="compositionally biased region" description="Acidic residues" evidence="7">
    <location>
        <begin position="754"/>
        <end position="763"/>
    </location>
</feature>
<dbReference type="CDD" id="cd17956">
    <property type="entry name" value="DEADc_DDX51"/>
    <property type="match status" value="1"/>
</dbReference>
<keyword evidence="4 6" id="KW-0067">ATP-binding</keyword>
<dbReference type="Gene3D" id="3.40.50.300">
    <property type="entry name" value="P-loop containing nucleotide triphosphate hydrolases"/>
    <property type="match status" value="2"/>
</dbReference>
<comment type="caution">
    <text evidence="10">The sequence shown here is derived from an EMBL/GenBank/DDBJ whole genome shotgun (WGS) entry which is preliminary data.</text>
</comment>
<comment type="catalytic activity">
    <reaction evidence="6">
        <text>ATP + H2O = ADP + phosphate + H(+)</text>
        <dbReference type="Rhea" id="RHEA:13065"/>
        <dbReference type="ChEBI" id="CHEBI:15377"/>
        <dbReference type="ChEBI" id="CHEBI:15378"/>
        <dbReference type="ChEBI" id="CHEBI:30616"/>
        <dbReference type="ChEBI" id="CHEBI:43474"/>
        <dbReference type="ChEBI" id="CHEBI:456216"/>
        <dbReference type="EC" id="3.6.4.13"/>
    </reaction>
</comment>
<proteinExistence type="inferred from homology"/>
<dbReference type="SMART" id="SM00490">
    <property type="entry name" value="HELICc"/>
    <property type="match status" value="1"/>
</dbReference>
<dbReference type="PANTHER" id="PTHR24031">
    <property type="entry name" value="RNA HELICASE"/>
    <property type="match status" value="1"/>
</dbReference>
<sequence length="955" mass="105072">MAPLYKRYIPAKSTTEKPATPVKLVQNGAPESATTTTENKRKRERSQEEILERKAKKLKKKGLDPETVSVEKIVEQNAIKSQDASLPGAQSENVEPSQEQRLPMKKRHKLEKEARKARKAAEKDKETGKGPAEVPQVSAAIENEQTIDEAPVIANGGESAIEAGEDVPNGAANHENEETEVKVKRKKRRKDSEGAAAQVPEEPVITGNADVEPAETTSIAEQAAEEGPKAKKRRHKLEHVLEGSTTEDANAGDDEHLRKHSSVLGKFQKSASRAIRHQQEDSFEKLAEHQVVQDLELPPPERTPTPEFETEDAALPSWLAKPTFVTGHNKATFRDLNIEAATADRLWKLGFAEALPVQQALVPLLLPPGISGATYPPGTEAVLPDVAVSAPTGSGKTIAYLLPMIEALRHQRQHGKLSALVVVPTRELVMQVAAVAESLVKGSSIKVGMATGTGRFKDEQDKITTRHAEYDPAGYKQLADEAKSQIHPPDEDSDEFESFIGQSGQEDKKRQQWIQETVSGLVDHVPKYGSAVDILVATPGRLLEHIDSTLGFNLVHLQWLVLDEADKLLDNQNEGFLESLNAELTRPRNEEEQDARERYLRSQAMWEDHKERRLRKVVLSATMTRDISKLTSLNLRRPKMIVVRGGDNNGDAQAEEGARGESSVKESADGFELPPTLIEYCVPVGDGSEKPLVVVELLRSKILGDSHIDEAKQDKPTEKDNGVDAGSDSDSDSDSEDTSSLSSDDSDSSSSASESEDSSDDSDSVPQDQDVPMLDRPLPGESTKPTPQSSALTPTILIFTSSNESATRLTHLLQNLQPSWRPLLTTLLKTNAKPRIRSKPTEPAIVISTDRAARGLDAFSNRPITHVVQYDVPRTLTSYVHRVGRTARAGREGDAWTLYTHAEARWFVNEVTKAKNVSRRTPVERVKVFMADEGMRERYQKVLAGMRDEVFGSTS</sequence>
<dbReference type="InterPro" id="IPR000629">
    <property type="entry name" value="RNA-helicase_DEAD-box_CS"/>
</dbReference>
<dbReference type="SMART" id="SM00487">
    <property type="entry name" value="DEXDc"/>
    <property type="match status" value="1"/>
</dbReference>
<dbReference type="CDD" id="cd18787">
    <property type="entry name" value="SF2_C_DEAD"/>
    <property type="match status" value="1"/>
</dbReference>
<dbReference type="Pfam" id="PF00271">
    <property type="entry name" value="Helicase_C"/>
    <property type="match status" value="1"/>
</dbReference>
<feature type="region of interest" description="Disordered" evidence="7">
    <location>
        <begin position="642"/>
        <end position="670"/>
    </location>
</feature>
<comment type="domain">
    <text evidence="6">The Q motif is unique to and characteristic of the DEAD box family of RNA helicases and controls ATP binding and hydrolysis.</text>
</comment>
<accession>A0ABR0EUZ6</accession>
<organism evidence="10 11">
    <name type="scientific">Zasmidium cellare</name>
    <name type="common">Wine cellar mold</name>
    <name type="synonym">Racodium cellare</name>
    <dbReference type="NCBI Taxonomy" id="395010"/>
    <lineage>
        <taxon>Eukaryota</taxon>
        <taxon>Fungi</taxon>
        <taxon>Dikarya</taxon>
        <taxon>Ascomycota</taxon>
        <taxon>Pezizomycotina</taxon>
        <taxon>Dothideomycetes</taxon>
        <taxon>Dothideomycetidae</taxon>
        <taxon>Mycosphaerellales</taxon>
        <taxon>Mycosphaerellaceae</taxon>
        <taxon>Zasmidium</taxon>
    </lineage>
</organism>
<feature type="compositionally biased region" description="Acidic residues" evidence="7">
    <location>
        <begin position="727"/>
        <end position="737"/>
    </location>
</feature>
<keyword evidence="2 6" id="KW-0378">Hydrolase</keyword>
<feature type="compositionally biased region" description="Basic and acidic residues" evidence="7">
    <location>
        <begin position="656"/>
        <end position="668"/>
    </location>
</feature>
<dbReference type="Proteomes" id="UP001305779">
    <property type="component" value="Unassembled WGS sequence"/>
</dbReference>
<dbReference type="InterPro" id="IPR011545">
    <property type="entry name" value="DEAD/DEAH_box_helicase_dom"/>
</dbReference>
<dbReference type="EMBL" id="JAXOVC010000002">
    <property type="protein sequence ID" value="KAK4505090.1"/>
    <property type="molecule type" value="Genomic_DNA"/>
</dbReference>
<keyword evidence="1 6" id="KW-0547">Nucleotide-binding</keyword>
<feature type="compositionally biased region" description="Polar residues" evidence="7">
    <location>
        <begin position="78"/>
        <end position="100"/>
    </location>
</feature>
<feature type="compositionally biased region" description="Basic and acidic residues" evidence="7">
    <location>
        <begin position="38"/>
        <end position="53"/>
    </location>
</feature>
<dbReference type="PROSITE" id="PS51194">
    <property type="entry name" value="HELICASE_CTER"/>
    <property type="match status" value="1"/>
</dbReference>
<evidence type="ECO:0000259" key="9">
    <source>
        <dbReference type="PROSITE" id="PS51194"/>
    </source>
</evidence>
<gene>
    <name evidence="10" type="ORF">PRZ48_003053</name>
</gene>
<keyword evidence="11" id="KW-1185">Reference proteome</keyword>
<evidence type="ECO:0000259" key="8">
    <source>
        <dbReference type="PROSITE" id="PS51192"/>
    </source>
</evidence>
<evidence type="ECO:0000256" key="1">
    <source>
        <dbReference type="ARBA" id="ARBA00022741"/>
    </source>
</evidence>
<feature type="region of interest" description="Disordered" evidence="7">
    <location>
        <begin position="1"/>
        <end position="137"/>
    </location>
</feature>
<dbReference type="PROSITE" id="PS51192">
    <property type="entry name" value="HELICASE_ATP_BIND_1"/>
    <property type="match status" value="1"/>
</dbReference>
<dbReference type="InterPro" id="IPR001650">
    <property type="entry name" value="Helicase_C-like"/>
</dbReference>
<keyword evidence="5 6" id="KW-0694">RNA-binding</keyword>
<keyword evidence="3 6" id="KW-0347">Helicase</keyword>
<protein>
    <recommendedName>
        <fullName evidence="6">ATP-dependent RNA helicase</fullName>
        <ecNumber evidence="6">3.6.4.13</ecNumber>
    </recommendedName>
</protein>
<name>A0ABR0EUZ6_ZASCE</name>
<feature type="compositionally biased region" description="Basic and acidic residues" evidence="7">
    <location>
        <begin position="708"/>
        <end position="722"/>
    </location>
</feature>
<evidence type="ECO:0000313" key="10">
    <source>
        <dbReference type="EMBL" id="KAK4505090.1"/>
    </source>
</evidence>
<feature type="domain" description="Helicase ATP-binding" evidence="8">
    <location>
        <begin position="377"/>
        <end position="641"/>
    </location>
</feature>
<feature type="compositionally biased region" description="Low complexity" evidence="7">
    <location>
        <begin position="738"/>
        <end position="753"/>
    </location>
</feature>
<dbReference type="EC" id="3.6.4.13" evidence="6"/>
<evidence type="ECO:0000256" key="3">
    <source>
        <dbReference type="ARBA" id="ARBA00022806"/>
    </source>
</evidence>
<dbReference type="PROSITE" id="PS00039">
    <property type="entry name" value="DEAD_ATP_HELICASE"/>
    <property type="match status" value="1"/>
</dbReference>
<comment type="function">
    <text evidence="6">RNA helicase.</text>
</comment>
<evidence type="ECO:0000313" key="11">
    <source>
        <dbReference type="Proteomes" id="UP001305779"/>
    </source>
</evidence>
<feature type="region of interest" description="Disordered" evidence="7">
    <location>
        <begin position="708"/>
        <end position="793"/>
    </location>
</feature>
<dbReference type="InterPro" id="IPR014001">
    <property type="entry name" value="Helicase_ATP-bd"/>
</dbReference>
<dbReference type="SUPFAM" id="SSF52540">
    <property type="entry name" value="P-loop containing nucleoside triphosphate hydrolases"/>
    <property type="match status" value="2"/>
</dbReference>
<evidence type="ECO:0000256" key="5">
    <source>
        <dbReference type="ARBA" id="ARBA00022884"/>
    </source>
</evidence>